<name>A0A4U0TZQ8_9PEZI</name>
<comment type="caution">
    <text evidence="2">The sequence shown here is derived from an EMBL/GenBank/DDBJ whole genome shotgun (WGS) entry which is preliminary data.</text>
</comment>
<protein>
    <recommendedName>
        <fullName evidence="4">CsbD-like domain-containing protein</fullName>
    </recommendedName>
</protein>
<feature type="region of interest" description="Disordered" evidence="1">
    <location>
        <begin position="137"/>
        <end position="159"/>
    </location>
</feature>
<sequence>MSDKNTSTLQSYIDAATGTAQSLLGSLTGNTADKNKQDQAHAKDALSHAGGTIGGLSVSSSGVAANDPNRQAGSCLGNLIGHEGLKNEGRQQNAEGQAQQAGGQLNDLGSGMMDRAKGSLGGAVAGLTGDNVEKARYQAQHDQGKTLQRGVESELNKKA</sequence>
<dbReference type="PANTHER" id="PTHR40460:SF1">
    <property type="entry name" value="CSBD-LIKE DOMAIN-CONTAINING PROTEIN"/>
    <property type="match status" value="1"/>
</dbReference>
<evidence type="ECO:0000256" key="1">
    <source>
        <dbReference type="SAM" id="MobiDB-lite"/>
    </source>
</evidence>
<dbReference type="PANTHER" id="PTHR40460">
    <property type="entry name" value="CHROMOSOME 1, WHOLE GENOME SHOTGUN SEQUENCE"/>
    <property type="match status" value="1"/>
</dbReference>
<evidence type="ECO:0000313" key="3">
    <source>
        <dbReference type="Proteomes" id="UP000310066"/>
    </source>
</evidence>
<feature type="compositionally biased region" description="Low complexity" evidence="1">
    <location>
        <begin position="91"/>
        <end position="104"/>
    </location>
</feature>
<dbReference type="EMBL" id="NAJP01000121">
    <property type="protein sequence ID" value="TKA28101.1"/>
    <property type="molecule type" value="Genomic_DNA"/>
</dbReference>
<proteinExistence type="predicted"/>
<feature type="compositionally biased region" description="Basic and acidic residues" evidence="1">
    <location>
        <begin position="33"/>
        <end position="46"/>
    </location>
</feature>
<feature type="region of interest" description="Disordered" evidence="1">
    <location>
        <begin position="25"/>
        <end position="116"/>
    </location>
</feature>
<dbReference type="STRING" id="329885.A0A4U0TZQ8"/>
<evidence type="ECO:0008006" key="4">
    <source>
        <dbReference type="Google" id="ProtNLM"/>
    </source>
</evidence>
<gene>
    <name evidence="2" type="ORF">B0A54_16073</name>
</gene>
<evidence type="ECO:0000313" key="2">
    <source>
        <dbReference type="EMBL" id="TKA28101.1"/>
    </source>
</evidence>
<organism evidence="2 3">
    <name type="scientific">Friedmanniomyces endolithicus</name>
    <dbReference type="NCBI Taxonomy" id="329885"/>
    <lineage>
        <taxon>Eukaryota</taxon>
        <taxon>Fungi</taxon>
        <taxon>Dikarya</taxon>
        <taxon>Ascomycota</taxon>
        <taxon>Pezizomycotina</taxon>
        <taxon>Dothideomycetes</taxon>
        <taxon>Dothideomycetidae</taxon>
        <taxon>Mycosphaerellales</taxon>
        <taxon>Teratosphaeriaceae</taxon>
        <taxon>Friedmanniomyces</taxon>
    </lineage>
</organism>
<dbReference type="AlphaFoldDB" id="A0A4U0TZQ8"/>
<dbReference type="Proteomes" id="UP000310066">
    <property type="component" value="Unassembled WGS sequence"/>
</dbReference>
<dbReference type="OrthoDB" id="5309565at2759"/>
<reference evidence="2 3" key="1">
    <citation type="submission" date="2017-03" db="EMBL/GenBank/DDBJ databases">
        <title>Genomes of endolithic fungi from Antarctica.</title>
        <authorList>
            <person name="Coleine C."/>
            <person name="Masonjones S."/>
            <person name="Stajich J.E."/>
        </authorList>
    </citation>
    <scope>NUCLEOTIDE SEQUENCE [LARGE SCALE GENOMIC DNA]</scope>
    <source>
        <strain evidence="2 3">CCFEE 5311</strain>
    </source>
</reference>
<accession>A0A4U0TZQ8</accession>